<feature type="domain" description="Beta-lactamase-related" evidence="1">
    <location>
        <begin position="48"/>
        <end position="378"/>
    </location>
</feature>
<dbReference type="SUPFAM" id="SSF56601">
    <property type="entry name" value="beta-lactamase/transpeptidase-like"/>
    <property type="match status" value="1"/>
</dbReference>
<reference evidence="2" key="1">
    <citation type="submission" date="2021-06" db="EMBL/GenBank/DDBJ databases">
        <title>Parelaphostrongylus tenuis whole genome reference sequence.</title>
        <authorList>
            <person name="Garwood T.J."/>
            <person name="Larsen P.A."/>
            <person name="Fountain-Jones N.M."/>
            <person name="Garbe J.R."/>
            <person name="Macchietto M.G."/>
            <person name="Kania S.A."/>
            <person name="Gerhold R.W."/>
            <person name="Richards J.E."/>
            <person name="Wolf T.M."/>
        </authorList>
    </citation>
    <scope>NUCLEOTIDE SEQUENCE</scope>
    <source>
        <strain evidence="2">MNPRO001-30</strain>
        <tissue evidence="2">Meninges</tissue>
    </source>
</reference>
<dbReference type="EMBL" id="JAHQIW010005468">
    <property type="protein sequence ID" value="KAJ1366108.1"/>
    <property type="molecule type" value="Genomic_DNA"/>
</dbReference>
<dbReference type="PANTHER" id="PTHR43319">
    <property type="entry name" value="BETA-LACTAMASE-RELATED"/>
    <property type="match status" value="1"/>
</dbReference>
<name>A0AAD5QYD1_PARTN</name>
<dbReference type="InterPro" id="IPR052907">
    <property type="entry name" value="Beta-lactamase/esterase"/>
</dbReference>
<dbReference type="InterPro" id="IPR001466">
    <property type="entry name" value="Beta-lactam-related"/>
</dbReference>
<dbReference type="InterPro" id="IPR012338">
    <property type="entry name" value="Beta-lactam/transpept-like"/>
</dbReference>
<dbReference type="Proteomes" id="UP001196413">
    <property type="component" value="Unassembled WGS sequence"/>
</dbReference>
<dbReference type="Gene3D" id="3.40.710.10">
    <property type="entry name" value="DD-peptidase/beta-lactamase superfamily"/>
    <property type="match status" value="1"/>
</dbReference>
<proteinExistence type="predicted"/>
<evidence type="ECO:0000313" key="2">
    <source>
        <dbReference type="EMBL" id="KAJ1366108.1"/>
    </source>
</evidence>
<dbReference type="Pfam" id="PF00144">
    <property type="entry name" value="Beta-lactamase"/>
    <property type="match status" value="1"/>
</dbReference>
<evidence type="ECO:0000313" key="3">
    <source>
        <dbReference type="Proteomes" id="UP001196413"/>
    </source>
</evidence>
<sequence>MGLFRYAMIFAAFGMVAHIINNILYTNYPLHFDGEAVEGFDGVRKAFQQNFLDGWEAEGAALAVFVKGRKVVDVWGGYADKHADRKWKQDTLTVVFSATKAVAAVCIAILADRGRLSYDDRVSKHWPGFAKNGKENITVGWVMSHMSGLPFLDTTITKEMAFDHSLMRKVLEDEKQKFTPGIDARYHSLTYGWLVDQIVRHSDDKRRGVGQFLREEVTEPNGVDFHIGLNLSQEYRVARNVLSGVKDMISEMWSNTRLMTRFVEFMTDKNSTFLRAMKNVPWMYVWNKWTANNPELHAMEQAAGFGIGNARSLATLVQSGNPTRTATKATTRTDGCGESTRINKSSSLIHHPGYGCQQITFDIRKQLVIGYVTNALKMGYFDTCRNYWRIHQAVTVALESSRNGVKPKEAW</sequence>
<gene>
    <name evidence="2" type="ORF">KIN20_026700</name>
</gene>
<evidence type="ECO:0000259" key="1">
    <source>
        <dbReference type="Pfam" id="PF00144"/>
    </source>
</evidence>
<protein>
    <recommendedName>
        <fullName evidence="1">Beta-lactamase-related domain-containing protein</fullName>
    </recommendedName>
</protein>
<comment type="caution">
    <text evidence="2">The sequence shown here is derived from an EMBL/GenBank/DDBJ whole genome shotgun (WGS) entry which is preliminary data.</text>
</comment>
<dbReference type="PANTHER" id="PTHR43319:SF2">
    <property type="entry name" value="BETA-LACTAMASE-RELATED DOMAIN-CONTAINING PROTEIN"/>
    <property type="match status" value="1"/>
</dbReference>
<dbReference type="AlphaFoldDB" id="A0AAD5QYD1"/>
<organism evidence="2 3">
    <name type="scientific">Parelaphostrongylus tenuis</name>
    <name type="common">Meningeal worm</name>
    <dbReference type="NCBI Taxonomy" id="148309"/>
    <lineage>
        <taxon>Eukaryota</taxon>
        <taxon>Metazoa</taxon>
        <taxon>Ecdysozoa</taxon>
        <taxon>Nematoda</taxon>
        <taxon>Chromadorea</taxon>
        <taxon>Rhabditida</taxon>
        <taxon>Rhabditina</taxon>
        <taxon>Rhabditomorpha</taxon>
        <taxon>Strongyloidea</taxon>
        <taxon>Metastrongylidae</taxon>
        <taxon>Parelaphostrongylus</taxon>
    </lineage>
</organism>
<accession>A0AAD5QYD1</accession>
<keyword evidence="3" id="KW-1185">Reference proteome</keyword>